<evidence type="ECO:0000313" key="3">
    <source>
        <dbReference type="Proteomes" id="UP000831422"/>
    </source>
</evidence>
<keyword evidence="3" id="KW-1185">Reference proteome</keyword>
<evidence type="ECO:0000313" key="2">
    <source>
        <dbReference type="EMBL" id="UPO24938.1"/>
    </source>
</evidence>
<reference evidence="2 3" key="1">
    <citation type="submission" date="2022-04" db="EMBL/GenBank/DDBJ databases">
        <title>Occurrence of NDM-1-producing Shewanella putrefaciens and Acinetobacter portensis in a dairy farm from China.</title>
        <authorList>
            <person name="Li R."/>
            <person name="Zhang L."/>
        </authorList>
    </citation>
    <scope>NUCLEOTIDE SEQUENCE [LARGE SCALE GENOMIC DNA]</scope>
    <source>
        <strain evidence="2 3">JNE5</strain>
        <plasmid evidence="2 3">pJNE5-OXA-58</plasmid>
    </source>
</reference>
<name>A0ABY4JZV4_9GAMM</name>
<protein>
    <submittedName>
        <fullName evidence="2">Uncharacterized protein</fullName>
    </submittedName>
</protein>
<geneLocation type="plasmid" evidence="2 3">
    <name>pJNE5-OXA-58</name>
</geneLocation>
<keyword evidence="2" id="KW-0614">Plasmid</keyword>
<gene>
    <name evidence="2" type="ORF">MZO21_14860</name>
</gene>
<keyword evidence="1" id="KW-0732">Signal</keyword>
<organism evidence="2 3">
    <name type="scientific">Acinetobacter portensis</name>
    <dbReference type="NCBI Taxonomy" id="1839785"/>
    <lineage>
        <taxon>Bacteria</taxon>
        <taxon>Pseudomonadati</taxon>
        <taxon>Pseudomonadota</taxon>
        <taxon>Gammaproteobacteria</taxon>
        <taxon>Moraxellales</taxon>
        <taxon>Moraxellaceae</taxon>
        <taxon>Acinetobacter</taxon>
    </lineage>
</organism>
<sequence length="205" mass="23788">MKLRTALFAVFSIFSTSTISFAQLTHKEQVFQTVKNYALATACRTTFEESEENNYGNPEDTIYISYTTTDHVYLGNNRYFVLWGGFDGCSIAATGENYTYQLTEVEYNENANRFLISFPTIIEGVTGEGFFTLANIDRFEELNDGIRRTFELYLYMFNEHDVDNEGYLKKSAQPGYYRMVITEDVPNEFSNMYKVVEKNRIDRTN</sequence>
<evidence type="ECO:0000256" key="1">
    <source>
        <dbReference type="SAM" id="SignalP"/>
    </source>
</evidence>
<dbReference type="RefSeq" id="WP_248104213.1">
    <property type="nucleotide sequence ID" value="NZ_CP096123.1"/>
</dbReference>
<feature type="signal peptide" evidence="1">
    <location>
        <begin position="1"/>
        <end position="22"/>
    </location>
</feature>
<dbReference type="Proteomes" id="UP000831422">
    <property type="component" value="Plasmid pJNE5-OXA-58"/>
</dbReference>
<dbReference type="EMBL" id="CP096123">
    <property type="protein sequence ID" value="UPO24938.1"/>
    <property type="molecule type" value="Genomic_DNA"/>
</dbReference>
<accession>A0ABY4JZV4</accession>
<proteinExistence type="predicted"/>
<feature type="chain" id="PRO_5047469029" evidence="1">
    <location>
        <begin position="23"/>
        <end position="205"/>
    </location>
</feature>